<evidence type="ECO:0000256" key="4">
    <source>
        <dbReference type="ARBA" id="ARBA00025806"/>
    </source>
</evidence>
<feature type="region of interest" description="Disordered" evidence="5">
    <location>
        <begin position="179"/>
        <end position="199"/>
    </location>
</feature>
<gene>
    <name evidence="6" type="ORF">BCR41DRAFT_384449</name>
</gene>
<evidence type="ECO:0000256" key="1">
    <source>
        <dbReference type="ARBA" id="ARBA00004123"/>
    </source>
</evidence>
<dbReference type="PANTHER" id="PTHR12972">
    <property type="entry name" value="DOWNSTREAM NEIGHBOR OF SON"/>
    <property type="match status" value="1"/>
</dbReference>
<dbReference type="OrthoDB" id="534063at2759"/>
<feature type="region of interest" description="Disordered" evidence="5">
    <location>
        <begin position="109"/>
        <end position="148"/>
    </location>
</feature>
<dbReference type="Proteomes" id="UP000193648">
    <property type="component" value="Unassembled WGS sequence"/>
</dbReference>
<dbReference type="PANTHER" id="PTHR12972:SF0">
    <property type="entry name" value="PROTEIN DOWNSTREAM NEIGHBOR OF SON"/>
    <property type="match status" value="1"/>
</dbReference>
<evidence type="ECO:0000313" key="7">
    <source>
        <dbReference type="Proteomes" id="UP000193648"/>
    </source>
</evidence>
<dbReference type="AlphaFoldDB" id="A0A1Y2GVQ7"/>
<comment type="caution">
    <text evidence="6">The sequence shown here is derived from an EMBL/GenBank/DDBJ whole genome shotgun (WGS) entry which is preliminary data.</text>
</comment>
<dbReference type="InterPro" id="IPR024861">
    <property type="entry name" value="Donson"/>
</dbReference>
<evidence type="ECO:0000256" key="5">
    <source>
        <dbReference type="SAM" id="MobiDB-lite"/>
    </source>
</evidence>
<reference evidence="6 7" key="1">
    <citation type="submission" date="2016-07" db="EMBL/GenBank/DDBJ databases">
        <title>Pervasive Adenine N6-methylation of Active Genes in Fungi.</title>
        <authorList>
            <consortium name="DOE Joint Genome Institute"/>
            <person name="Mondo S.J."/>
            <person name="Dannebaum R.O."/>
            <person name="Kuo R.C."/>
            <person name="Labutti K."/>
            <person name="Haridas S."/>
            <person name="Kuo A."/>
            <person name="Salamov A."/>
            <person name="Ahrendt S.R."/>
            <person name="Lipzen A."/>
            <person name="Sullivan W."/>
            <person name="Andreopoulos W.B."/>
            <person name="Clum A."/>
            <person name="Lindquist E."/>
            <person name="Daum C."/>
            <person name="Ramamoorthy G.K."/>
            <person name="Gryganskyi A."/>
            <person name="Culley D."/>
            <person name="Magnuson J.K."/>
            <person name="James T.Y."/>
            <person name="O'Malley M.A."/>
            <person name="Stajich J.E."/>
            <person name="Spatafora J.W."/>
            <person name="Visel A."/>
            <person name="Grigoriev I.V."/>
        </authorList>
    </citation>
    <scope>NUCLEOTIDE SEQUENCE [LARGE SCALE GENOMIC DNA]</scope>
    <source>
        <strain evidence="6 7">NRRL 3116</strain>
    </source>
</reference>
<dbReference type="InParanoid" id="A0A1Y2GVQ7"/>
<sequence length="586" mass="64864">MIPAKRSSPFARARSFPNSQAQRESGNNGTDGTPLSKRLSFARTMSTPFQVLHPSLKATKNPFEKLASATPSPREALDPLITGRSTICDTEQEGEDDALDPNRTLSLFSFSQSTTGNSGNQGNDPGDSEDDSPQEEPDQEFLDPAGDSRSELDVHKLSLQPKPRLHEALAKANIQKGLQADQELKAPSVSSNSSKKMGSGFTTSTIAPLDWTLKTSLSITSQDPLTWCDHGAATDEIQAMQLFVSLPSSFSFNQGPNVKYNPSTSARIRLLAASYHWIYPTNTPTILQAQSISKILKNIGNMASSEKASITELFSRSTEWKQAFKTLYQSCRNGTCLCFYYVGTTWAILFQHGSVSLSGDIEAILTNSTPGLRKVLEDEEIKFERLPNVARKTTIHHFSAKHDLDDSSDNEEDRTNRFNVAKAPLVQPGSHNLSDTLLFKGQVDVHGLFSHLLNMKTTYEDGFLYQSPMLIADVPFLHAGLKRAINSKCRIVSKHVEGTDRVQKEYRVDIQGLLLPTATREIYSIFAQEQPTGFNSFTSSDARSLGLNLRPLLLKEKPQEKGIFVGDKSMDQLRYDSAVKQFAWLM</sequence>
<organism evidence="6 7">
    <name type="scientific">Lobosporangium transversale</name>
    <dbReference type="NCBI Taxonomy" id="64571"/>
    <lineage>
        <taxon>Eukaryota</taxon>
        <taxon>Fungi</taxon>
        <taxon>Fungi incertae sedis</taxon>
        <taxon>Mucoromycota</taxon>
        <taxon>Mortierellomycotina</taxon>
        <taxon>Mortierellomycetes</taxon>
        <taxon>Mortierellales</taxon>
        <taxon>Mortierellaceae</taxon>
        <taxon>Lobosporangium</taxon>
    </lineage>
</organism>
<accession>A0A1Y2GVQ7</accession>
<comment type="similarity">
    <text evidence="4">Belongs to the DONSON family.</text>
</comment>
<proteinExistence type="inferred from homology"/>
<dbReference type="GeneID" id="33569416"/>
<feature type="compositionally biased region" description="Polar residues" evidence="5">
    <location>
        <begin position="16"/>
        <end position="33"/>
    </location>
</feature>
<evidence type="ECO:0000313" key="6">
    <source>
        <dbReference type="EMBL" id="ORZ26345.1"/>
    </source>
</evidence>
<evidence type="ECO:0000256" key="2">
    <source>
        <dbReference type="ARBA" id="ARBA00022473"/>
    </source>
</evidence>
<keyword evidence="2" id="KW-0217">Developmental protein</keyword>
<comment type="subcellular location">
    <subcellularLocation>
        <location evidence="1">Nucleus</location>
    </subcellularLocation>
</comment>
<name>A0A1Y2GVQ7_9FUNG</name>
<dbReference type="GO" id="GO:0005634">
    <property type="term" value="C:nucleus"/>
    <property type="evidence" value="ECO:0007669"/>
    <property type="project" value="UniProtKB-SubCell"/>
</dbReference>
<protein>
    <submittedName>
        <fullName evidence="6">Uncharacterized protein</fullName>
    </submittedName>
</protein>
<feature type="region of interest" description="Disordered" evidence="5">
    <location>
        <begin position="1"/>
        <end position="81"/>
    </location>
</feature>
<feature type="compositionally biased region" description="Acidic residues" evidence="5">
    <location>
        <begin position="126"/>
        <end position="141"/>
    </location>
</feature>
<feature type="compositionally biased region" description="Low complexity" evidence="5">
    <location>
        <begin position="188"/>
        <end position="199"/>
    </location>
</feature>
<keyword evidence="3" id="KW-0539">Nucleus</keyword>
<dbReference type="EMBL" id="MCFF01000007">
    <property type="protein sequence ID" value="ORZ26345.1"/>
    <property type="molecule type" value="Genomic_DNA"/>
</dbReference>
<dbReference type="RefSeq" id="XP_021884110.1">
    <property type="nucleotide sequence ID" value="XM_022027573.1"/>
</dbReference>
<keyword evidence="7" id="KW-1185">Reference proteome</keyword>
<dbReference type="GO" id="GO:0033260">
    <property type="term" value="P:nuclear DNA replication"/>
    <property type="evidence" value="ECO:0007669"/>
    <property type="project" value="TreeGrafter"/>
</dbReference>
<evidence type="ECO:0000256" key="3">
    <source>
        <dbReference type="ARBA" id="ARBA00023242"/>
    </source>
</evidence>